<comment type="caution">
    <text evidence="3">The sequence shown here is derived from an EMBL/GenBank/DDBJ whole genome shotgun (WGS) entry which is preliminary data.</text>
</comment>
<reference evidence="3 4" key="1">
    <citation type="journal article" date="2016" name="Front. Microbiol.">
        <title>Comprehensive Phylogenetic Analysis of Bovine Non-aureus Staphylococci Species Based on Whole-Genome Sequencing.</title>
        <authorList>
            <person name="Naushad S."/>
            <person name="Barkema H.W."/>
            <person name="Luby C."/>
            <person name="Condas L.A."/>
            <person name="Nobrega D.B."/>
            <person name="Carson D.A."/>
            <person name="De Buck J."/>
        </authorList>
    </citation>
    <scope>NUCLEOTIDE SEQUENCE [LARGE SCALE GENOMIC DNA]</scope>
    <source>
        <strain evidence="3 4">SNUC 2993</strain>
    </source>
</reference>
<name>A0A2T4PY11_STAWA</name>
<dbReference type="EMBL" id="PZEV01000048">
    <property type="protein sequence ID" value="PTI49812.1"/>
    <property type="molecule type" value="Genomic_DNA"/>
</dbReference>
<comment type="similarity">
    <text evidence="1">In the N-terminal section; belongs to the LXG family.</text>
</comment>
<dbReference type="Proteomes" id="UP000240717">
    <property type="component" value="Unassembled WGS sequence"/>
</dbReference>
<accession>A0A2T4PY11</accession>
<protein>
    <recommendedName>
        <fullName evidence="2">LXG domain-containing protein</fullName>
    </recommendedName>
</protein>
<evidence type="ECO:0000313" key="3">
    <source>
        <dbReference type="EMBL" id="PTI49812.1"/>
    </source>
</evidence>
<evidence type="ECO:0000259" key="2">
    <source>
        <dbReference type="PROSITE" id="PS51756"/>
    </source>
</evidence>
<dbReference type="RefSeq" id="WP_107532623.1">
    <property type="nucleotide sequence ID" value="NZ_PZEV01000048.1"/>
</dbReference>
<dbReference type="PROSITE" id="PS51756">
    <property type="entry name" value="LXG"/>
    <property type="match status" value="1"/>
</dbReference>
<organism evidence="3 4">
    <name type="scientific">Staphylococcus warneri</name>
    <dbReference type="NCBI Taxonomy" id="1292"/>
    <lineage>
        <taxon>Bacteria</taxon>
        <taxon>Bacillati</taxon>
        <taxon>Bacillota</taxon>
        <taxon>Bacilli</taxon>
        <taxon>Bacillales</taxon>
        <taxon>Staphylococcaceae</taxon>
        <taxon>Staphylococcus</taxon>
    </lineage>
</organism>
<sequence>MGNKVKMSEVHDLKESINKSLQSLSSNTKTLETNLNSLKRNSNFKGQTAESINNYNDSFHVETINRIEKIKEEFESKFKSAISSFHSEVDNDHSAIIDSSAINDYKNDIEKSANNIEKTKVRMNSNVGGVKDLTSAETISNSNVKDKSKSLVKHAEDTIDDLDNFQNKHGMDDLDLITMISPVATMTSKVKNMPANRSTISKNSSHIKQQYKLHSENNQFVEMKKELKKYQDLAYGGKEYSKYVKTALQLKNYAIAAVIAGDGNFFKGDELLRQNKLSSIGSKKVKLINATLNTNLENIQGKRLLKATKFLFDKNNKMKMSDKLTSAFKMTRNFDDNEFKSIKEIAGQKNIKDSLKLASGKSLGELSSTDISNWIKKKTNIKNITLNEIKDFKAKNSLGKVLKTMKYGGKALGPIGAVLAVGSNFASEKSLQKKIVGSGVDLGAMAATTGTATAVGASIGGPLGAGVGLGVGLIASSLSEAKIFGGKSATDIAKDKANEKVSAIRNSKMWEDTKSTVSDSVSDVRSFGKAISKVF</sequence>
<dbReference type="Pfam" id="PF04740">
    <property type="entry name" value="LXG"/>
    <property type="match status" value="1"/>
</dbReference>
<proteinExistence type="inferred from homology"/>
<feature type="domain" description="LXG" evidence="2">
    <location>
        <begin position="1"/>
        <end position="231"/>
    </location>
</feature>
<evidence type="ECO:0000313" key="4">
    <source>
        <dbReference type="Proteomes" id="UP000240717"/>
    </source>
</evidence>
<evidence type="ECO:0000256" key="1">
    <source>
        <dbReference type="ARBA" id="ARBA00034117"/>
    </source>
</evidence>
<dbReference type="InterPro" id="IPR006829">
    <property type="entry name" value="LXG_dom"/>
</dbReference>
<gene>
    <name evidence="3" type="ORF">BU085_11080</name>
</gene>
<dbReference type="AlphaFoldDB" id="A0A2T4PY11"/>